<dbReference type="EC" id="2.7.13.3" evidence="2"/>
<dbReference type="RefSeq" id="WP_128467044.1">
    <property type="nucleotide sequence ID" value="NZ_CP035108.1"/>
</dbReference>
<dbReference type="Proteomes" id="UP000287502">
    <property type="component" value="Chromosome"/>
</dbReference>
<feature type="domain" description="HPt" evidence="16">
    <location>
        <begin position="417"/>
        <end position="517"/>
    </location>
</feature>
<comment type="caution">
    <text evidence="12">Lacks conserved residue(s) required for the propagation of feature annotation.</text>
</comment>
<dbReference type="Gene3D" id="3.30.565.10">
    <property type="entry name" value="Histidine kinase-like ATPase, C-terminal domain"/>
    <property type="match status" value="1"/>
</dbReference>
<keyword evidence="18" id="KW-1185">Reference proteome</keyword>
<dbReference type="GO" id="GO:0005524">
    <property type="term" value="F:ATP binding"/>
    <property type="evidence" value="ECO:0007669"/>
    <property type="project" value="UniProtKB-KW"/>
</dbReference>
<evidence type="ECO:0000313" key="18">
    <source>
        <dbReference type="Proteomes" id="UP000287502"/>
    </source>
</evidence>
<dbReference type="SUPFAM" id="SSF160246">
    <property type="entry name" value="EspE N-terminal domain-like"/>
    <property type="match status" value="1"/>
</dbReference>
<dbReference type="GO" id="GO:0000155">
    <property type="term" value="F:phosphorelay sensor kinase activity"/>
    <property type="evidence" value="ECO:0007669"/>
    <property type="project" value="InterPro"/>
</dbReference>
<dbReference type="InterPro" id="IPR008207">
    <property type="entry name" value="Sig_transdc_His_kin_Hpt_dom"/>
</dbReference>
<dbReference type="Pfam" id="PF01584">
    <property type="entry name" value="CheW"/>
    <property type="match status" value="1"/>
</dbReference>
<feature type="region of interest" description="Disordered" evidence="13">
    <location>
        <begin position="568"/>
        <end position="590"/>
    </location>
</feature>
<dbReference type="InterPro" id="IPR004358">
    <property type="entry name" value="Sig_transdc_His_kin-like_C"/>
</dbReference>
<evidence type="ECO:0000256" key="2">
    <source>
        <dbReference type="ARBA" id="ARBA00012438"/>
    </source>
</evidence>
<dbReference type="PRINTS" id="PR00344">
    <property type="entry name" value="BCTRLSENSOR"/>
</dbReference>
<reference evidence="17 18" key="1">
    <citation type="submission" date="2019-01" db="EMBL/GenBank/DDBJ databases">
        <title>Geovibrio thiophilus DSM 11263, complete genome.</title>
        <authorList>
            <person name="Spring S."/>
            <person name="Bunk B."/>
            <person name="Sproer C."/>
        </authorList>
    </citation>
    <scope>NUCLEOTIDE SEQUENCE [LARGE SCALE GENOMIC DNA]</scope>
    <source>
        <strain evidence="17 18">DSM 11263</strain>
    </source>
</reference>
<dbReference type="InterPro" id="IPR036061">
    <property type="entry name" value="CheW-like_dom_sf"/>
</dbReference>
<dbReference type="SMART" id="SM00073">
    <property type="entry name" value="HPT"/>
    <property type="match status" value="2"/>
</dbReference>
<dbReference type="InterPro" id="IPR051315">
    <property type="entry name" value="Bact_Chemotaxis_CheA"/>
</dbReference>
<dbReference type="InterPro" id="IPR004105">
    <property type="entry name" value="CheA-like_dim"/>
</dbReference>
<dbReference type="OrthoDB" id="9803176at2"/>
<accession>A0A410K0F0</accession>
<keyword evidence="9" id="KW-0067">ATP-binding</keyword>
<keyword evidence="4" id="KW-0145">Chemotaxis</keyword>
<dbReference type="Pfam" id="PF01627">
    <property type="entry name" value="Hpt"/>
    <property type="match status" value="2"/>
</dbReference>
<dbReference type="EMBL" id="CP035108">
    <property type="protein sequence ID" value="QAR33758.1"/>
    <property type="molecule type" value="Genomic_DNA"/>
</dbReference>
<dbReference type="InterPro" id="IPR036097">
    <property type="entry name" value="HisK_dim/P_sf"/>
</dbReference>
<dbReference type="InterPro" id="IPR002545">
    <property type="entry name" value="CheW-lke_dom"/>
</dbReference>
<evidence type="ECO:0000259" key="14">
    <source>
        <dbReference type="PROSITE" id="PS50109"/>
    </source>
</evidence>
<dbReference type="PROSITE" id="PS50109">
    <property type="entry name" value="HIS_KIN"/>
    <property type="match status" value="1"/>
</dbReference>
<evidence type="ECO:0000259" key="16">
    <source>
        <dbReference type="PROSITE" id="PS50894"/>
    </source>
</evidence>
<dbReference type="CDD" id="cd00088">
    <property type="entry name" value="HPT"/>
    <property type="match status" value="2"/>
</dbReference>
<dbReference type="SUPFAM" id="SSF47226">
    <property type="entry name" value="Histidine-containing phosphotransfer domain, HPT domain"/>
    <property type="match status" value="3"/>
</dbReference>
<evidence type="ECO:0000313" key="17">
    <source>
        <dbReference type="EMBL" id="QAR33758.1"/>
    </source>
</evidence>
<dbReference type="SMART" id="SM00387">
    <property type="entry name" value="HATPase_c"/>
    <property type="match status" value="1"/>
</dbReference>
<evidence type="ECO:0000256" key="1">
    <source>
        <dbReference type="ARBA" id="ARBA00000085"/>
    </source>
</evidence>
<gene>
    <name evidence="17" type="ORF">EP073_10180</name>
</gene>
<feature type="modified residue" description="Phosphohistidine" evidence="12">
    <location>
        <position position="48"/>
    </location>
</feature>
<dbReference type="Gene3D" id="2.30.30.40">
    <property type="entry name" value="SH3 Domains"/>
    <property type="match status" value="1"/>
</dbReference>
<protein>
    <recommendedName>
        <fullName evidence="3">Chemotaxis protein CheA</fullName>
        <ecNumber evidence="2">2.7.13.3</ecNumber>
    </recommendedName>
</protein>
<feature type="domain" description="HPt" evidence="16">
    <location>
        <begin position="284"/>
        <end position="389"/>
    </location>
</feature>
<dbReference type="GO" id="GO:0006935">
    <property type="term" value="P:chemotaxis"/>
    <property type="evidence" value="ECO:0007669"/>
    <property type="project" value="UniProtKB-KW"/>
</dbReference>
<feature type="domain" description="CheW-like" evidence="15">
    <location>
        <begin position="846"/>
        <end position="974"/>
    </location>
</feature>
<evidence type="ECO:0000256" key="11">
    <source>
        <dbReference type="ARBA" id="ARBA00035100"/>
    </source>
</evidence>
<dbReference type="KEGG" id="gtl:EP073_10180"/>
<dbReference type="FunFam" id="3.30.565.10:FF:000016">
    <property type="entry name" value="Chemotaxis protein CheA, putative"/>
    <property type="match status" value="1"/>
</dbReference>
<organism evidence="17 18">
    <name type="scientific">Geovibrio thiophilus</name>
    <dbReference type="NCBI Taxonomy" id="139438"/>
    <lineage>
        <taxon>Bacteria</taxon>
        <taxon>Pseudomonadati</taxon>
        <taxon>Deferribacterota</taxon>
        <taxon>Deferribacteres</taxon>
        <taxon>Deferribacterales</taxon>
        <taxon>Geovibrionaceae</taxon>
        <taxon>Geovibrio</taxon>
    </lineage>
</organism>
<sequence>MVEIDMEKFRRSFLDEAAELLEQANEDVLKIEADDDPELINSVFRSIHTIKGSAAGFGFDHITAFTHHLETLLDKLRNKELEVSGELVDSILKAADGIYEMVTAAKEGREYSVDEDGIIRELESYMQFGGSEASPENKTASSSGAEAPPAYVSCADIREKLRSSGRKGGRAYRADFHFTSEMLENGYDPLPVMSNLKMSSAEYFCKADTSSVPPLDRLNPFDVYLQPEIYIISELDAADLADFGFEPGVVTVAEASLDEPVRVRDEAEKQAPAAQSVPAEYITMEGIDAELLGELAASIEDYFESIESVTLKLEKDGKGSGPGIDDLFRVFHTIKGDCGYVGFRFLEEFAHLVEGVLDDIRSGRIMFDKKAADIILAVVTDIREMLSGLTKEGITPVPSSYRTLKALTSSLETMKSSMTLVNEEVKIFIKQLEQFIEIISIASEDGELDVRQVLRGVGGLKNAAKFVGFDELHSIAGDLEKCIKESKPFDTHMERILKYLDELKSPPRMLGELLVRDGKITEDDIQEALSKQKKLGDILVEEGKLGKEELDKALKKQEVMKAVADTAREGAPTSAKQQSAGLPQQDVGSQTMKVDQEKIDKFTNTIGELVVAKNANEYLIQKIAREYALPSSLIKDLKDNANLIARISQDLQRDILSLRMIPIRQVFQKFPRVVRDISRKQNKQIDLRIIGEDTEIDKKVADLLSDPLVHLLRNSCDHGIETPEERQKAGKTPLGTIILKAYQEGSFVYIEVIDDGKGINTARVREKAISNRLIGSDSELSDKEIMQLILEPGFSTAEKVTDISGRGVGMDVVKTCVVNLGGFVDIQSTMGEGSRFVLKIPVTIGVSTALLVKLGSVIYAIPIENVAETIKLPKDKVKDLHYGLAVHYRGMVLPLYSMKGLLEEDPGELPEEVCIVITNTDMGKVGLMVDELINRIDIAIKPVPEYFAHLSYVGGITILGDGQAVLVLNTNKLI</sequence>
<evidence type="ECO:0000256" key="13">
    <source>
        <dbReference type="SAM" id="MobiDB-lite"/>
    </source>
</evidence>
<keyword evidence="7" id="KW-0547">Nucleotide-binding</keyword>
<keyword evidence="6" id="KW-0808">Transferase</keyword>
<dbReference type="PROSITE" id="PS50894">
    <property type="entry name" value="HPT"/>
    <property type="match status" value="3"/>
</dbReference>
<evidence type="ECO:0000256" key="8">
    <source>
        <dbReference type="ARBA" id="ARBA00022777"/>
    </source>
</evidence>
<dbReference type="Pfam" id="PF02895">
    <property type="entry name" value="H-kinase_dim"/>
    <property type="match status" value="1"/>
</dbReference>
<dbReference type="InterPro" id="IPR036890">
    <property type="entry name" value="HATPase_C_sf"/>
</dbReference>
<evidence type="ECO:0000256" key="5">
    <source>
        <dbReference type="ARBA" id="ARBA00022553"/>
    </source>
</evidence>
<dbReference type="PANTHER" id="PTHR43395:SF10">
    <property type="entry name" value="CHEMOTAXIS PROTEIN CHEA"/>
    <property type="match status" value="1"/>
</dbReference>
<evidence type="ECO:0000256" key="3">
    <source>
        <dbReference type="ARBA" id="ARBA00021495"/>
    </source>
</evidence>
<dbReference type="AlphaFoldDB" id="A0A410K0F0"/>
<dbReference type="InterPro" id="IPR037006">
    <property type="entry name" value="CheA-like_homodim_sf"/>
</dbReference>
<dbReference type="SUPFAM" id="SSF55874">
    <property type="entry name" value="ATPase domain of HSP90 chaperone/DNA topoisomerase II/histidine kinase"/>
    <property type="match status" value="1"/>
</dbReference>
<evidence type="ECO:0000256" key="12">
    <source>
        <dbReference type="PROSITE-ProRule" id="PRU00110"/>
    </source>
</evidence>
<evidence type="ECO:0000256" key="9">
    <source>
        <dbReference type="ARBA" id="ARBA00022840"/>
    </source>
</evidence>
<dbReference type="SUPFAM" id="SSF50341">
    <property type="entry name" value="CheW-like"/>
    <property type="match status" value="1"/>
</dbReference>
<dbReference type="InterPro" id="IPR037257">
    <property type="entry name" value="T2SS_E_N_sf"/>
</dbReference>
<feature type="domain" description="Histidine kinase" evidence="14">
    <location>
        <begin position="631"/>
        <end position="844"/>
    </location>
</feature>
<keyword evidence="5 12" id="KW-0597">Phosphoprotein</keyword>
<feature type="modified residue" description="Phosphohistidine" evidence="12">
    <location>
        <position position="332"/>
    </location>
</feature>
<dbReference type="InterPro" id="IPR005467">
    <property type="entry name" value="His_kinase_dom"/>
</dbReference>
<evidence type="ECO:0000256" key="7">
    <source>
        <dbReference type="ARBA" id="ARBA00022741"/>
    </source>
</evidence>
<evidence type="ECO:0000256" key="10">
    <source>
        <dbReference type="ARBA" id="ARBA00023012"/>
    </source>
</evidence>
<feature type="domain" description="HPt" evidence="16">
    <location>
        <begin position="2"/>
        <end position="105"/>
    </location>
</feature>
<name>A0A410K0F0_9BACT</name>
<dbReference type="SMART" id="SM01231">
    <property type="entry name" value="H-kinase_dim"/>
    <property type="match status" value="1"/>
</dbReference>
<dbReference type="CDD" id="cd16916">
    <property type="entry name" value="HATPase_CheA-like"/>
    <property type="match status" value="1"/>
</dbReference>
<dbReference type="SMART" id="SM00260">
    <property type="entry name" value="CheW"/>
    <property type="match status" value="1"/>
</dbReference>
<evidence type="ECO:0000256" key="6">
    <source>
        <dbReference type="ARBA" id="ARBA00022679"/>
    </source>
</evidence>
<dbReference type="Gene3D" id="1.20.120.160">
    <property type="entry name" value="HPT domain"/>
    <property type="match status" value="3"/>
</dbReference>
<evidence type="ECO:0000256" key="4">
    <source>
        <dbReference type="ARBA" id="ARBA00022500"/>
    </source>
</evidence>
<keyword evidence="10" id="KW-0902">Two-component regulatory system</keyword>
<dbReference type="PANTHER" id="PTHR43395">
    <property type="entry name" value="SENSOR HISTIDINE KINASE CHEA"/>
    <property type="match status" value="1"/>
</dbReference>
<dbReference type="PROSITE" id="PS50851">
    <property type="entry name" value="CHEW"/>
    <property type="match status" value="1"/>
</dbReference>
<comment type="function">
    <text evidence="11">Involved in the transmission of sensory signals from the chemoreceptors to the flagellar motors. CheA is autophosphorylated; it can transfer its phosphate group to either CheB or CheY.</text>
</comment>
<dbReference type="SUPFAM" id="SSF47384">
    <property type="entry name" value="Homodimeric domain of signal transducing histidine kinase"/>
    <property type="match status" value="1"/>
</dbReference>
<dbReference type="Gene3D" id="1.10.287.560">
    <property type="entry name" value="Histidine kinase CheA-like, homodimeric domain"/>
    <property type="match status" value="1"/>
</dbReference>
<dbReference type="Pfam" id="PF02518">
    <property type="entry name" value="HATPase_c"/>
    <property type="match status" value="1"/>
</dbReference>
<dbReference type="InterPro" id="IPR036641">
    <property type="entry name" value="HPT_dom_sf"/>
</dbReference>
<evidence type="ECO:0000259" key="15">
    <source>
        <dbReference type="PROSITE" id="PS50851"/>
    </source>
</evidence>
<dbReference type="InterPro" id="IPR003594">
    <property type="entry name" value="HATPase_dom"/>
</dbReference>
<comment type="catalytic activity">
    <reaction evidence="1">
        <text>ATP + protein L-histidine = ADP + protein N-phospho-L-histidine.</text>
        <dbReference type="EC" id="2.7.13.3"/>
    </reaction>
</comment>
<proteinExistence type="predicted"/>
<feature type="compositionally biased region" description="Polar residues" evidence="13">
    <location>
        <begin position="574"/>
        <end position="590"/>
    </location>
</feature>
<dbReference type="GO" id="GO:0005737">
    <property type="term" value="C:cytoplasm"/>
    <property type="evidence" value="ECO:0007669"/>
    <property type="project" value="InterPro"/>
</dbReference>
<keyword evidence="8" id="KW-0418">Kinase</keyword>